<dbReference type="Gene3D" id="3.40.50.300">
    <property type="entry name" value="P-loop containing nucleotide triphosphate hydrolases"/>
    <property type="match status" value="2"/>
</dbReference>
<dbReference type="Proteomes" id="UP001281761">
    <property type="component" value="Unassembled WGS sequence"/>
</dbReference>
<dbReference type="PANTHER" id="PTHR47959">
    <property type="entry name" value="ATP-DEPENDENT RNA HELICASE RHLE-RELATED"/>
    <property type="match status" value="1"/>
</dbReference>
<feature type="compositionally biased region" description="Polar residues" evidence="6">
    <location>
        <begin position="939"/>
        <end position="948"/>
    </location>
</feature>
<evidence type="ECO:0000259" key="7">
    <source>
        <dbReference type="PROSITE" id="PS51192"/>
    </source>
</evidence>
<dbReference type="EMBL" id="JARBJD010000102">
    <property type="protein sequence ID" value="KAK2952532.1"/>
    <property type="molecule type" value="Genomic_DNA"/>
</dbReference>
<feature type="compositionally biased region" description="Basic and acidic residues" evidence="6">
    <location>
        <begin position="951"/>
        <end position="963"/>
    </location>
</feature>
<feature type="region of interest" description="Disordered" evidence="6">
    <location>
        <begin position="760"/>
        <end position="779"/>
    </location>
</feature>
<dbReference type="InterPro" id="IPR014001">
    <property type="entry name" value="Helicase_ATP-bd"/>
</dbReference>
<dbReference type="InterPro" id="IPR011545">
    <property type="entry name" value="DEAD/DEAH_box_helicase_dom"/>
</dbReference>
<evidence type="ECO:0000313" key="10">
    <source>
        <dbReference type="EMBL" id="KAK2952532.1"/>
    </source>
</evidence>
<evidence type="ECO:0000256" key="2">
    <source>
        <dbReference type="ARBA" id="ARBA00022801"/>
    </source>
</evidence>
<feature type="short sequence motif" description="Q motif" evidence="5">
    <location>
        <begin position="14"/>
        <end position="42"/>
    </location>
</feature>
<feature type="region of interest" description="Disordered" evidence="6">
    <location>
        <begin position="878"/>
        <end position="991"/>
    </location>
</feature>
<dbReference type="Pfam" id="PF00270">
    <property type="entry name" value="DEAD"/>
    <property type="match status" value="1"/>
</dbReference>
<dbReference type="SMART" id="SM00490">
    <property type="entry name" value="HELICc"/>
    <property type="match status" value="1"/>
</dbReference>
<dbReference type="InterPro" id="IPR001650">
    <property type="entry name" value="Helicase_C-like"/>
</dbReference>
<evidence type="ECO:0000256" key="1">
    <source>
        <dbReference type="ARBA" id="ARBA00022741"/>
    </source>
</evidence>
<feature type="domain" description="DEAD-box RNA helicase Q" evidence="9">
    <location>
        <begin position="14"/>
        <end position="42"/>
    </location>
</feature>
<organism evidence="10 11">
    <name type="scientific">Blattamonas nauphoetae</name>
    <dbReference type="NCBI Taxonomy" id="2049346"/>
    <lineage>
        <taxon>Eukaryota</taxon>
        <taxon>Metamonada</taxon>
        <taxon>Preaxostyla</taxon>
        <taxon>Oxymonadida</taxon>
        <taxon>Blattamonas</taxon>
    </lineage>
</organism>
<reference evidence="10 11" key="1">
    <citation type="journal article" date="2022" name="bioRxiv">
        <title>Genomics of Preaxostyla Flagellates Illuminates Evolutionary Transitions and the Path Towards Mitochondrial Loss.</title>
        <authorList>
            <person name="Novak L.V.F."/>
            <person name="Treitli S.C."/>
            <person name="Pyrih J."/>
            <person name="Halakuc P."/>
            <person name="Pipaliya S.V."/>
            <person name="Vacek V."/>
            <person name="Brzon O."/>
            <person name="Soukal P."/>
            <person name="Eme L."/>
            <person name="Dacks J.B."/>
            <person name="Karnkowska A."/>
            <person name="Elias M."/>
            <person name="Hampl V."/>
        </authorList>
    </citation>
    <scope>NUCLEOTIDE SEQUENCE [LARGE SCALE GENOMIC DNA]</scope>
    <source>
        <strain evidence="10">NAU3</strain>
        <tissue evidence="10">Gut</tissue>
    </source>
</reference>
<feature type="compositionally biased region" description="Basic and acidic residues" evidence="6">
    <location>
        <begin position="760"/>
        <end position="773"/>
    </location>
</feature>
<evidence type="ECO:0000313" key="11">
    <source>
        <dbReference type="Proteomes" id="UP001281761"/>
    </source>
</evidence>
<feature type="compositionally biased region" description="Basic and acidic residues" evidence="6">
    <location>
        <begin position="673"/>
        <end position="684"/>
    </location>
</feature>
<feature type="compositionally biased region" description="Basic and acidic residues" evidence="6">
    <location>
        <begin position="888"/>
        <end position="902"/>
    </location>
</feature>
<protein>
    <submittedName>
        <fullName evidence="10">ATP-dependent RNA helicase DDX54</fullName>
        <ecNumber evidence="10">3.6.4.13</ecNumber>
    </submittedName>
</protein>
<dbReference type="PROSITE" id="PS51195">
    <property type="entry name" value="Q_MOTIF"/>
    <property type="match status" value="1"/>
</dbReference>
<comment type="caution">
    <text evidence="10">The sequence shown here is derived from an EMBL/GenBank/DDBJ whole genome shotgun (WGS) entry which is preliminary data.</text>
</comment>
<evidence type="ECO:0000259" key="9">
    <source>
        <dbReference type="PROSITE" id="PS51195"/>
    </source>
</evidence>
<evidence type="ECO:0000256" key="5">
    <source>
        <dbReference type="PROSITE-ProRule" id="PRU00552"/>
    </source>
</evidence>
<keyword evidence="1" id="KW-0547">Nucleotide-binding</keyword>
<feature type="region of interest" description="Disordered" evidence="6">
    <location>
        <begin position="673"/>
        <end position="708"/>
    </location>
</feature>
<proteinExistence type="predicted"/>
<dbReference type="InterPro" id="IPR050079">
    <property type="entry name" value="DEAD_box_RNA_helicase"/>
</dbReference>
<feature type="region of interest" description="Disordered" evidence="6">
    <location>
        <begin position="499"/>
        <end position="526"/>
    </location>
</feature>
<dbReference type="InterPro" id="IPR027417">
    <property type="entry name" value="P-loop_NTPase"/>
</dbReference>
<feature type="domain" description="Helicase C-terminal" evidence="8">
    <location>
        <begin position="255"/>
        <end position="400"/>
    </location>
</feature>
<dbReference type="GO" id="GO:0003724">
    <property type="term" value="F:RNA helicase activity"/>
    <property type="evidence" value="ECO:0007669"/>
    <property type="project" value="UniProtKB-EC"/>
</dbReference>
<dbReference type="GO" id="GO:0016787">
    <property type="term" value="F:hydrolase activity"/>
    <property type="evidence" value="ECO:0007669"/>
    <property type="project" value="UniProtKB-KW"/>
</dbReference>
<accession>A0ABQ9XMB7</accession>
<keyword evidence="3 10" id="KW-0347">Helicase</keyword>
<evidence type="ECO:0000256" key="3">
    <source>
        <dbReference type="ARBA" id="ARBA00022806"/>
    </source>
</evidence>
<evidence type="ECO:0000256" key="6">
    <source>
        <dbReference type="SAM" id="MobiDB-lite"/>
    </source>
</evidence>
<dbReference type="PANTHER" id="PTHR47959:SF8">
    <property type="entry name" value="RNA HELICASE"/>
    <property type="match status" value="1"/>
</dbReference>
<sequence>MEKDEKKHKKTLPGAFKALGIQENVLQAIGKLGYKLPTPIQRKAIPIIHSGRDVIAMARTGSGKTAAFLIPLIEKLESHSNTVGVRGIVISPTRDLALQTFKFTKQLAKYTTLTIAAIVGGENMNEQFDALSKNPDILIATPGRLLHHLVETKMQLKRVEMIVFDEADQLFDLGFAAQLDAIIARLPSGNQQKAQTVLCSATLSSSVQEFLSKDGVVSRDNVEMVRLDVDQTLSPNLTTYFFVCHTEEKYGALLYLIQAVIPQNQQTIIFACTRYHVEFLTLLLEACNINCRSVYGSLDLVAQKQNISDFQQKKVSVLVVTDIAARGLDIPLLDNVIHFDFPARPKVFIHRSGRVARAGRSGCAYSILVREEIPYYVDLCRNVGVKPQFASSPSILRLLEEHSKNPNEPIPQKSPLSFSAAASAYVLGMLPATALSLTCDSYRHYLKGSVDMQSLQRSVANGFQMYRKQRPYAPHSSVKETKRLMTEISLAGDRALLKKSEKPVIDEDSDSENERMGQEDGQSDSEGMIKDEVDDLEMWRVDETSEALDEQWGITSAGLHPTFALQAEGTDGYSMIKAELEKEAILSSIHHFRPSQSALSVSSATALKKETKLGTKFVPIKTESRAGGITQKLSDSEKLVRRSVQLLEADKKLTRHVEDIRKQKKIKLDRMKKEMEEERLEREQLQLSKGSDMLRDEESDDERTKLPSNVKSVRTDFRDSTFFVPTSREERKSNFSSTNEDYSGFSWKLNEELLEINADERNKADRQKQDGKAFFRAGQKKWDRKKMKYVNDDGPGKNQLVEEARRQVLGNENVQNKRRELILKGQHKGMTKKQMDKERKKILRKEEKAMMGFGNRDGIKKGQKAYSRSMYEEWMRKTKRHIPLTGESEGKDVYERHVDRELQMVAEKAQKPRSNPNHRPKKKLKTKGQGKEKNHQNKVRNIQKQSQQRRPRSEVKSATDIAKRRVRQFSLNEHAKNVQRRKVKNEKASRK</sequence>
<name>A0ABQ9XMB7_9EUKA</name>
<gene>
    <name evidence="10" type="ORF">BLNAU_12498</name>
</gene>
<dbReference type="SMART" id="SM00487">
    <property type="entry name" value="DEXDc"/>
    <property type="match status" value="1"/>
</dbReference>
<keyword evidence="4" id="KW-0067">ATP-binding</keyword>
<feature type="compositionally biased region" description="Basic residues" evidence="6">
    <location>
        <begin position="916"/>
        <end position="928"/>
    </location>
</feature>
<dbReference type="Pfam" id="PF00271">
    <property type="entry name" value="Helicase_C"/>
    <property type="match status" value="1"/>
</dbReference>
<dbReference type="PROSITE" id="PS51192">
    <property type="entry name" value="HELICASE_ATP_BIND_1"/>
    <property type="match status" value="1"/>
</dbReference>
<feature type="domain" description="Helicase ATP-binding" evidence="7">
    <location>
        <begin position="45"/>
        <end position="213"/>
    </location>
</feature>
<dbReference type="SUPFAM" id="SSF52540">
    <property type="entry name" value="P-loop containing nucleoside triphosphate hydrolases"/>
    <property type="match status" value="2"/>
</dbReference>
<dbReference type="EC" id="3.6.4.13" evidence="10"/>
<evidence type="ECO:0000256" key="4">
    <source>
        <dbReference type="ARBA" id="ARBA00022840"/>
    </source>
</evidence>
<keyword evidence="11" id="KW-1185">Reference proteome</keyword>
<dbReference type="CDD" id="cd18787">
    <property type="entry name" value="SF2_C_DEAD"/>
    <property type="match status" value="1"/>
</dbReference>
<dbReference type="InterPro" id="IPR014014">
    <property type="entry name" value="RNA_helicase_DEAD_Q_motif"/>
</dbReference>
<evidence type="ECO:0000259" key="8">
    <source>
        <dbReference type="PROSITE" id="PS51194"/>
    </source>
</evidence>
<dbReference type="PROSITE" id="PS51194">
    <property type="entry name" value="HELICASE_CTER"/>
    <property type="match status" value="1"/>
</dbReference>
<keyword evidence="2 10" id="KW-0378">Hydrolase</keyword>